<dbReference type="NCBIfam" id="TIGR01646">
    <property type="entry name" value="vgr_GE"/>
    <property type="match status" value="1"/>
</dbReference>
<evidence type="ECO:0000259" key="3">
    <source>
        <dbReference type="Pfam" id="PF22178"/>
    </source>
</evidence>
<feature type="domain" description="Gp5/Type VI secretion system Vgr C-terminal trimerisation" evidence="3">
    <location>
        <begin position="128"/>
        <end position="231"/>
    </location>
</feature>
<accession>A0A380QAW7</accession>
<gene>
    <name evidence="4" type="ORF">NCTC8580_02853</name>
</gene>
<dbReference type="InterPro" id="IPR017847">
    <property type="entry name" value="T6SS_RhsGE_Vgr_subset"/>
</dbReference>
<dbReference type="PANTHER" id="PTHR32305:SF11">
    <property type="entry name" value="TYPE VI SECRETION SYSTEM SPIKE PROTEIN VGRG3"/>
    <property type="match status" value="1"/>
</dbReference>
<dbReference type="Gene3D" id="2.40.50.230">
    <property type="entry name" value="Gp5 N-terminal domain"/>
    <property type="match status" value="1"/>
</dbReference>
<dbReference type="Pfam" id="PF04717">
    <property type="entry name" value="Phage_base_V"/>
    <property type="match status" value="1"/>
</dbReference>
<evidence type="ECO:0000313" key="4">
    <source>
        <dbReference type="EMBL" id="SUP83983.1"/>
    </source>
</evidence>
<evidence type="ECO:0000313" key="5">
    <source>
        <dbReference type="Proteomes" id="UP000255087"/>
    </source>
</evidence>
<feature type="domain" description="Gp5/Type VI secretion system Vgr protein OB-fold" evidence="2">
    <location>
        <begin position="43"/>
        <end position="110"/>
    </location>
</feature>
<dbReference type="SUPFAM" id="SSF69255">
    <property type="entry name" value="gp5 N-terminal domain-like"/>
    <property type="match status" value="1"/>
</dbReference>
<sequence length="315" mass="34465">MFSQFTFIPHKQTWRPLSLPKPCIDGPQIAIVTGPPGEEIYCDKYGRVRVRFLWDLSGKTDDSSSCWVRVSHPWAGQGWGMSAIPRIGHEVIVEFLNGDPDQPVIMGRTYHVNNLPPGGLPGTKTQMSLRSQTHKGLGFNELRFEDENGKQEVFIHAQKNMDIQVRNSKNERIDYNRTSSIGNDEEIVIAHNRTLTVEGQQDQKTTGNFIAQVGGDNSLHIKGDLVQKVDGMVGMRISNDLVIHSDSKITFRVGSSFIAIHAGGVDIKAPVINLNSGGAASEVALPSSPRVLAAAAAEGALFVAHCPYANNKEEA</sequence>
<dbReference type="SUPFAM" id="SSF69349">
    <property type="entry name" value="Phage fibre proteins"/>
    <property type="match status" value="1"/>
</dbReference>
<dbReference type="InterPro" id="IPR006531">
    <property type="entry name" value="Gp5/Vgr_OB"/>
</dbReference>
<dbReference type="Proteomes" id="UP000255087">
    <property type="component" value="Unassembled WGS sequence"/>
</dbReference>
<dbReference type="InterPro" id="IPR006533">
    <property type="entry name" value="T6SS_Vgr_RhsGE"/>
</dbReference>
<dbReference type="AlphaFoldDB" id="A0A380QAW7"/>
<dbReference type="Pfam" id="PF22178">
    <property type="entry name" value="Gp5_trimer_C"/>
    <property type="match status" value="1"/>
</dbReference>
<dbReference type="PANTHER" id="PTHR32305">
    <property type="match status" value="1"/>
</dbReference>
<comment type="similarity">
    <text evidence="1">Belongs to the VgrG protein family.</text>
</comment>
<dbReference type="NCBIfam" id="TIGR03361">
    <property type="entry name" value="VI_Rhs_Vgr"/>
    <property type="match status" value="1"/>
</dbReference>
<dbReference type="InterPro" id="IPR050708">
    <property type="entry name" value="T6SS_VgrG/RHS"/>
</dbReference>
<reference evidence="4 5" key="1">
    <citation type="submission" date="2018-06" db="EMBL/GenBank/DDBJ databases">
        <authorList>
            <consortium name="Pathogen Informatics"/>
            <person name="Doyle S."/>
        </authorList>
    </citation>
    <scope>NUCLEOTIDE SEQUENCE [LARGE SCALE GENOMIC DNA]</scope>
    <source>
        <strain evidence="4 5">NCTC8580</strain>
    </source>
</reference>
<protein>
    <submittedName>
        <fullName evidence="4">Putative Rhs accessory genetic element</fullName>
    </submittedName>
</protein>
<dbReference type="InterPro" id="IPR037026">
    <property type="entry name" value="Vgr_OB-fold_dom_sf"/>
</dbReference>
<organism evidence="4 5">
    <name type="scientific">Yersinia pseudotuberculosis</name>
    <dbReference type="NCBI Taxonomy" id="633"/>
    <lineage>
        <taxon>Bacteria</taxon>
        <taxon>Pseudomonadati</taxon>
        <taxon>Pseudomonadota</taxon>
        <taxon>Gammaproteobacteria</taxon>
        <taxon>Enterobacterales</taxon>
        <taxon>Yersiniaceae</taxon>
        <taxon>Yersinia</taxon>
    </lineage>
</organism>
<dbReference type="EMBL" id="UHJC01000001">
    <property type="protein sequence ID" value="SUP83983.1"/>
    <property type="molecule type" value="Genomic_DNA"/>
</dbReference>
<evidence type="ECO:0000256" key="1">
    <source>
        <dbReference type="ARBA" id="ARBA00005558"/>
    </source>
</evidence>
<evidence type="ECO:0000259" key="2">
    <source>
        <dbReference type="Pfam" id="PF04717"/>
    </source>
</evidence>
<dbReference type="InterPro" id="IPR054030">
    <property type="entry name" value="Gp5_Vgr_C"/>
</dbReference>
<name>A0A380QAW7_YERPU</name>
<proteinExistence type="inferred from homology"/>